<proteinExistence type="predicted"/>
<accession>A0A3E5GHK3</accession>
<dbReference type="EMBL" id="QSVN01000002">
    <property type="protein sequence ID" value="RGO34379.1"/>
    <property type="molecule type" value="Genomic_DNA"/>
</dbReference>
<dbReference type="Proteomes" id="UP000261285">
    <property type="component" value="Unassembled WGS sequence"/>
</dbReference>
<comment type="caution">
    <text evidence="1">The sequence shown here is derived from an EMBL/GenBank/DDBJ whole genome shotgun (WGS) entry which is preliminary data.</text>
</comment>
<name>A0A3E5GHK3_9FIRM</name>
<reference evidence="1 2" key="1">
    <citation type="submission" date="2018-08" db="EMBL/GenBank/DDBJ databases">
        <title>A genome reference for cultivated species of the human gut microbiota.</title>
        <authorList>
            <person name="Zou Y."/>
            <person name="Xue W."/>
            <person name="Luo G."/>
        </authorList>
    </citation>
    <scope>NUCLEOTIDE SEQUENCE [LARGE SCALE GENOMIC DNA]</scope>
    <source>
        <strain evidence="1 2">OM02-16</strain>
    </source>
</reference>
<organism evidence="1 2">
    <name type="scientific">Dorea longicatena</name>
    <dbReference type="NCBI Taxonomy" id="88431"/>
    <lineage>
        <taxon>Bacteria</taxon>
        <taxon>Bacillati</taxon>
        <taxon>Bacillota</taxon>
        <taxon>Clostridia</taxon>
        <taxon>Lachnospirales</taxon>
        <taxon>Lachnospiraceae</taxon>
        <taxon>Dorea</taxon>
    </lineage>
</organism>
<sequence>MSKKKINLVIYALSILDRENKRLKLKDINEGKSFLDCVEEYMQKNISLYTNDTEQDTLFQFEQVNLEKQTNDAGQEEYRVLYGRVKTGEYGIESELVDVKSGQITNRSADQADMMPFGFCIAVPSGNVNSAVIILQTMGVYGMKTTLQKHLQNCLTNISPELMLMMRAIAPKEYIDRYFRNGTLKKIRMIRYEISEDESDKMGINYGVKQTKEERIIHRPIGFMDRKKKEFQEWFSGQRSYTDIIEIEGFEYDDLKLEFSLEHTNKTFNLANMNSLVVNEDITEKVRQKGGHPVYDSLKPIMRDTAEEYLKGMGLLAV</sequence>
<protein>
    <submittedName>
        <fullName evidence="1">Uncharacterized protein</fullName>
    </submittedName>
</protein>
<evidence type="ECO:0000313" key="2">
    <source>
        <dbReference type="Proteomes" id="UP000261285"/>
    </source>
</evidence>
<dbReference type="RefSeq" id="WP_117597354.1">
    <property type="nucleotide sequence ID" value="NZ_CABMEZ010000002.1"/>
</dbReference>
<dbReference type="AlphaFoldDB" id="A0A3E5GHK3"/>
<gene>
    <name evidence="1" type="ORF">DXB16_02475</name>
</gene>
<evidence type="ECO:0000313" key="1">
    <source>
        <dbReference type="EMBL" id="RGO34379.1"/>
    </source>
</evidence>